<reference evidence="2" key="1">
    <citation type="submission" date="2025-08" db="UniProtKB">
        <authorList>
            <consortium name="RefSeq"/>
        </authorList>
    </citation>
    <scope>IDENTIFICATION</scope>
</reference>
<dbReference type="PANTHER" id="PTHR33395:SF22">
    <property type="entry name" value="REVERSE TRANSCRIPTASE DOMAIN-CONTAINING PROTEIN"/>
    <property type="match status" value="1"/>
</dbReference>
<organism evidence="1 2">
    <name type="scientific">Hydra vulgaris</name>
    <name type="common">Hydra</name>
    <name type="synonym">Hydra attenuata</name>
    <dbReference type="NCBI Taxonomy" id="6087"/>
    <lineage>
        <taxon>Eukaryota</taxon>
        <taxon>Metazoa</taxon>
        <taxon>Cnidaria</taxon>
        <taxon>Hydrozoa</taxon>
        <taxon>Hydroidolina</taxon>
        <taxon>Anthoathecata</taxon>
        <taxon>Aplanulata</taxon>
        <taxon>Hydridae</taxon>
        <taxon>Hydra</taxon>
    </lineage>
</organism>
<keyword evidence="1" id="KW-1185">Reference proteome</keyword>
<sequence length="122" mass="13853">MNESKLNIRELRTALLSLKSNKSAGSDKVSVNILKLVYDIIEPSSFHIFNQSLKSGKVSDKLKIVRVTAVFKSGDESEPSNYKPISVLSCFSKLLERIVYNRLCNHLTENNMLYSKQLVNHH</sequence>
<evidence type="ECO:0000313" key="1">
    <source>
        <dbReference type="Proteomes" id="UP001652625"/>
    </source>
</evidence>
<accession>A0ABM4DI05</accession>
<dbReference type="Proteomes" id="UP001652625">
    <property type="component" value="Chromosome 14"/>
</dbReference>
<dbReference type="PANTHER" id="PTHR33395">
    <property type="entry name" value="TRANSCRIPTASE, PUTATIVE-RELATED-RELATED"/>
    <property type="match status" value="1"/>
</dbReference>
<gene>
    <name evidence="2" type="primary">LOC136091064</name>
</gene>
<dbReference type="RefSeq" id="XP_065674121.1">
    <property type="nucleotide sequence ID" value="XM_065818049.1"/>
</dbReference>
<protein>
    <submittedName>
        <fullName evidence="2">Uncharacterized protein LOC136091064</fullName>
    </submittedName>
</protein>
<name>A0ABM4DI05_HYDVU</name>
<evidence type="ECO:0000313" key="2">
    <source>
        <dbReference type="RefSeq" id="XP_065674121.1"/>
    </source>
</evidence>
<dbReference type="GeneID" id="136091064"/>
<proteinExistence type="predicted"/>